<evidence type="ECO:0000256" key="10">
    <source>
        <dbReference type="ARBA" id="ARBA00023170"/>
    </source>
</evidence>
<keyword evidence="7 11" id="KW-1133">Transmembrane helix</keyword>
<organism evidence="12 13">
    <name type="scientific">Cyclospora cayetanensis</name>
    <dbReference type="NCBI Taxonomy" id="88456"/>
    <lineage>
        <taxon>Eukaryota</taxon>
        <taxon>Sar</taxon>
        <taxon>Alveolata</taxon>
        <taxon>Apicomplexa</taxon>
        <taxon>Conoidasida</taxon>
        <taxon>Coccidia</taxon>
        <taxon>Eucoccidiorida</taxon>
        <taxon>Eimeriorina</taxon>
        <taxon>Eimeriidae</taxon>
        <taxon>Cyclospora</taxon>
    </lineage>
</organism>
<dbReference type="PRINTS" id="PR00449">
    <property type="entry name" value="RASTRNSFRMNG"/>
</dbReference>
<comment type="similarity">
    <text evidence="2">Belongs to the SRP receptor beta subunit family.</text>
</comment>
<dbReference type="GO" id="GO:0005525">
    <property type="term" value="F:GTP binding"/>
    <property type="evidence" value="ECO:0007669"/>
    <property type="project" value="UniProtKB-KW"/>
</dbReference>
<name>A0A1D3D5I0_9EIME</name>
<gene>
    <name evidence="12" type="ORF">cyc_06679</name>
</gene>
<keyword evidence="10 12" id="KW-0675">Receptor</keyword>
<feature type="transmembrane region" description="Helical" evidence="11">
    <location>
        <begin position="20"/>
        <end position="44"/>
    </location>
</feature>
<keyword evidence="9 11" id="KW-0472">Membrane</keyword>
<dbReference type="Pfam" id="PF09439">
    <property type="entry name" value="SRPRB"/>
    <property type="match status" value="1"/>
</dbReference>
<dbReference type="Proteomes" id="UP000095192">
    <property type="component" value="Unassembled WGS sequence"/>
</dbReference>
<comment type="subcellular location">
    <subcellularLocation>
        <location evidence="1">Endoplasmic reticulum membrane</location>
        <topology evidence="1">Single-pass membrane protein</topology>
    </subcellularLocation>
</comment>
<evidence type="ECO:0000256" key="11">
    <source>
        <dbReference type="SAM" id="Phobius"/>
    </source>
</evidence>
<evidence type="ECO:0000256" key="2">
    <source>
        <dbReference type="ARBA" id="ARBA00005619"/>
    </source>
</evidence>
<evidence type="ECO:0000256" key="5">
    <source>
        <dbReference type="ARBA" id="ARBA00022741"/>
    </source>
</evidence>
<dbReference type="FunCoup" id="A0A1D3D5I0">
    <property type="interactions" value="166"/>
</dbReference>
<proteinExistence type="inferred from homology"/>
<evidence type="ECO:0000256" key="4">
    <source>
        <dbReference type="ARBA" id="ARBA00022692"/>
    </source>
</evidence>
<dbReference type="VEuPathDB" id="ToxoDB:cyc_06679"/>
<keyword evidence="5" id="KW-0547">Nucleotide-binding</keyword>
<comment type="caution">
    <text evidence="12">The sequence shown here is derived from an EMBL/GenBank/DDBJ whole genome shotgun (WGS) entry which is preliminary data.</text>
</comment>
<dbReference type="InParanoid" id="A0A1D3D5I0"/>
<dbReference type="AlphaFoldDB" id="A0A1D3D5I0"/>
<evidence type="ECO:0000256" key="3">
    <source>
        <dbReference type="ARBA" id="ARBA00020256"/>
    </source>
</evidence>
<protein>
    <recommendedName>
        <fullName evidence="3">Signal recognition particle receptor subunit beta</fullName>
    </recommendedName>
</protein>
<sequence>MSFLWERLLADPAAAVQDRASIILGVPVPFVACVLLLVAAYAALAAAGLRILQGVRVGSALRLASRPCMQVAILGPSGAGKTCCLLALRNGKTESTVPSLAENRCDLTLRSVASAAAAAPKDEGEAPLASSQDEIVVRIVDSPGSQRLRRQAIANAAASSLIVFIVDAADKPSLKQAAEFLFELFCNPTIYSAKTPLLLVANKRDRPEARGLQAIIEDVEREIERCRVSRQAALEAEDVAASFIGAEGRRFLLEDAPSPLTVCSAAVATGDLSLIPSFIINHAT</sequence>
<evidence type="ECO:0000313" key="13">
    <source>
        <dbReference type="Proteomes" id="UP000095192"/>
    </source>
</evidence>
<dbReference type="EMBL" id="JROU02000653">
    <property type="protein sequence ID" value="OEH78697.1"/>
    <property type="molecule type" value="Genomic_DNA"/>
</dbReference>
<evidence type="ECO:0000256" key="6">
    <source>
        <dbReference type="ARBA" id="ARBA00022824"/>
    </source>
</evidence>
<dbReference type="VEuPathDB" id="ToxoDB:LOC34622791"/>
<dbReference type="GO" id="GO:0005789">
    <property type="term" value="C:endoplasmic reticulum membrane"/>
    <property type="evidence" value="ECO:0007669"/>
    <property type="project" value="UniProtKB-SubCell"/>
</dbReference>
<dbReference type="SUPFAM" id="SSF52540">
    <property type="entry name" value="P-loop containing nucleoside triphosphate hydrolases"/>
    <property type="match status" value="1"/>
</dbReference>
<keyword evidence="6" id="KW-0256">Endoplasmic reticulum</keyword>
<reference evidence="12 13" key="1">
    <citation type="journal article" date="2016" name="BMC Genomics">
        <title>Comparative genomics reveals Cyclospora cayetanensis possesses coccidia-like metabolism and invasion components but unique surface antigens.</title>
        <authorList>
            <person name="Liu S."/>
            <person name="Wang L."/>
            <person name="Zheng H."/>
            <person name="Xu Z."/>
            <person name="Roellig D.M."/>
            <person name="Li N."/>
            <person name="Frace M.A."/>
            <person name="Tang K."/>
            <person name="Arrowood M.J."/>
            <person name="Moss D.M."/>
            <person name="Zhang L."/>
            <person name="Feng Y."/>
            <person name="Xiao L."/>
        </authorList>
    </citation>
    <scope>NUCLEOTIDE SEQUENCE [LARGE SCALE GENOMIC DNA]</scope>
    <source>
        <strain evidence="12 13">CHN_HEN01</strain>
    </source>
</reference>
<evidence type="ECO:0000256" key="1">
    <source>
        <dbReference type="ARBA" id="ARBA00004389"/>
    </source>
</evidence>
<evidence type="ECO:0000256" key="7">
    <source>
        <dbReference type="ARBA" id="ARBA00022989"/>
    </source>
</evidence>
<keyword evidence="13" id="KW-1185">Reference proteome</keyword>
<keyword evidence="8" id="KW-0342">GTP-binding</keyword>
<evidence type="ECO:0000256" key="8">
    <source>
        <dbReference type="ARBA" id="ARBA00023134"/>
    </source>
</evidence>
<accession>A0A1D3D5I0</accession>
<evidence type="ECO:0000313" key="12">
    <source>
        <dbReference type="EMBL" id="OEH78697.1"/>
    </source>
</evidence>
<keyword evidence="4 11" id="KW-0812">Transmembrane</keyword>
<evidence type="ECO:0000256" key="9">
    <source>
        <dbReference type="ARBA" id="ARBA00023136"/>
    </source>
</evidence>
<dbReference type="InterPro" id="IPR019009">
    <property type="entry name" value="SRP_receptor_beta_su"/>
</dbReference>
<dbReference type="InterPro" id="IPR027417">
    <property type="entry name" value="P-loop_NTPase"/>
</dbReference>
<dbReference type="Gene3D" id="3.40.50.300">
    <property type="entry name" value="P-loop containing nucleotide triphosphate hydrolases"/>
    <property type="match status" value="1"/>
</dbReference>